<keyword evidence="5" id="KW-0676">Redox-active center</keyword>
<dbReference type="RefSeq" id="WP_262096647.1">
    <property type="nucleotide sequence ID" value="NZ_JAOEGN010000012.1"/>
</dbReference>
<organism evidence="7 8">
    <name type="scientific">Paracholeplasma vituli</name>
    <dbReference type="NCBI Taxonomy" id="69473"/>
    <lineage>
        <taxon>Bacteria</taxon>
        <taxon>Bacillati</taxon>
        <taxon>Mycoplasmatota</taxon>
        <taxon>Mollicutes</taxon>
        <taxon>Acholeplasmatales</taxon>
        <taxon>Acholeplasmataceae</taxon>
        <taxon>Paracholeplasma</taxon>
    </lineage>
</organism>
<gene>
    <name evidence="7" type="ORF">N7603_06695</name>
</gene>
<keyword evidence="4" id="KW-1015">Disulfide bond</keyword>
<dbReference type="InterPro" id="IPR023753">
    <property type="entry name" value="FAD/NAD-binding_dom"/>
</dbReference>
<keyword evidence="1" id="KW-0285">Flavoprotein</keyword>
<comment type="caution">
    <text evidence="7">The sequence shown here is derived from an EMBL/GenBank/DDBJ whole genome shotgun (WGS) entry which is preliminary data.</text>
</comment>
<dbReference type="PROSITE" id="PS00573">
    <property type="entry name" value="PYRIDINE_REDOX_2"/>
    <property type="match status" value="1"/>
</dbReference>
<dbReference type="InterPro" id="IPR036188">
    <property type="entry name" value="FAD/NAD-bd_sf"/>
</dbReference>
<accession>A0ABT2PWL5</accession>
<evidence type="ECO:0000313" key="8">
    <source>
        <dbReference type="Proteomes" id="UP001209076"/>
    </source>
</evidence>
<protein>
    <submittedName>
        <fullName evidence="7">FAD-dependent oxidoreductase</fullName>
    </submittedName>
</protein>
<evidence type="ECO:0000313" key="7">
    <source>
        <dbReference type="EMBL" id="MCU0105344.1"/>
    </source>
</evidence>
<evidence type="ECO:0000256" key="4">
    <source>
        <dbReference type="ARBA" id="ARBA00023157"/>
    </source>
</evidence>
<dbReference type="Pfam" id="PF07992">
    <property type="entry name" value="Pyr_redox_2"/>
    <property type="match status" value="1"/>
</dbReference>
<evidence type="ECO:0000256" key="2">
    <source>
        <dbReference type="ARBA" id="ARBA00022827"/>
    </source>
</evidence>
<dbReference type="Proteomes" id="UP001209076">
    <property type="component" value="Unassembled WGS sequence"/>
</dbReference>
<dbReference type="PANTHER" id="PTHR48105">
    <property type="entry name" value="THIOREDOXIN REDUCTASE 1-RELATED-RELATED"/>
    <property type="match status" value="1"/>
</dbReference>
<evidence type="ECO:0000259" key="6">
    <source>
        <dbReference type="Pfam" id="PF07992"/>
    </source>
</evidence>
<dbReference type="InterPro" id="IPR008255">
    <property type="entry name" value="Pyr_nucl-diS_OxRdtase_2_AS"/>
</dbReference>
<sequence>MVDLVIIGAGPAGLTAAIYAMRANLKTVIIEKSAPGGQIVNTGEIENYTGFTKLSGGDLALNMFNHAMSLGVDYAYGDVESVIKKDNIFHVKTESETYISKAVIVASGMIQRKLGLEHEEMLSSNGISWCAICDGPIYKGENVVVVGGGNSAVEEASYLSTLVNHLTIIQNLPHFTADKKAIDHLMKQPNVTVIFNTLVTRFVVEADKITGVEVTDNDTKETQIIPCKGVFEYIGWLPNTYMLKGLNITNPWGYIEANEKMETAIPGLFAAGDVRVKQIRQVVTATADGAIAVQNVLKYLEARD</sequence>
<keyword evidence="3" id="KW-0560">Oxidoreductase</keyword>
<reference evidence="8" key="1">
    <citation type="submission" date="2023-07" db="EMBL/GenBank/DDBJ databases">
        <title>Novel Mycoplasma species identified in domestic and wild animals.</title>
        <authorList>
            <person name="Volokhov D.V."/>
            <person name="Furtak V.A."/>
            <person name="Zagorodnyaya T.A."/>
        </authorList>
    </citation>
    <scope>NUCLEOTIDE SEQUENCE [LARGE SCALE GENOMIC DNA]</scope>
    <source>
        <strain evidence="8">92-19</strain>
    </source>
</reference>
<dbReference type="EMBL" id="JAOEGN010000012">
    <property type="protein sequence ID" value="MCU0105344.1"/>
    <property type="molecule type" value="Genomic_DNA"/>
</dbReference>
<name>A0ABT2PWL5_9MOLU</name>
<dbReference type="Gene3D" id="3.50.50.60">
    <property type="entry name" value="FAD/NAD(P)-binding domain"/>
    <property type="match status" value="2"/>
</dbReference>
<dbReference type="InterPro" id="IPR050097">
    <property type="entry name" value="Ferredoxin-NADP_redctase_2"/>
</dbReference>
<feature type="domain" description="FAD/NAD(P)-binding" evidence="6">
    <location>
        <begin position="3"/>
        <end position="289"/>
    </location>
</feature>
<keyword evidence="2" id="KW-0274">FAD</keyword>
<evidence type="ECO:0000256" key="3">
    <source>
        <dbReference type="ARBA" id="ARBA00023002"/>
    </source>
</evidence>
<dbReference type="SUPFAM" id="SSF51905">
    <property type="entry name" value="FAD/NAD(P)-binding domain"/>
    <property type="match status" value="1"/>
</dbReference>
<dbReference type="PRINTS" id="PR00368">
    <property type="entry name" value="FADPNR"/>
</dbReference>
<evidence type="ECO:0000256" key="1">
    <source>
        <dbReference type="ARBA" id="ARBA00022630"/>
    </source>
</evidence>
<keyword evidence="8" id="KW-1185">Reference proteome</keyword>
<dbReference type="PRINTS" id="PR00469">
    <property type="entry name" value="PNDRDTASEII"/>
</dbReference>
<evidence type="ECO:0000256" key="5">
    <source>
        <dbReference type="ARBA" id="ARBA00023284"/>
    </source>
</evidence>
<proteinExistence type="predicted"/>